<evidence type="ECO:0000313" key="2">
    <source>
        <dbReference type="EMBL" id="GIX69259.1"/>
    </source>
</evidence>
<keyword evidence="1" id="KW-0812">Transmembrane</keyword>
<dbReference type="EMBL" id="BPLR01019565">
    <property type="protein sequence ID" value="GIX69259.1"/>
    <property type="molecule type" value="Genomic_DNA"/>
</dbReference>
<dbReference type="AlphaFoldDB" id="A0AAV4MB62"/>
<organism evidence="2 3">
    <name type="scientific">Caerostris extrusa</name>
    <name type="common">Bark spider</name>
    <name type="synonym">Caerostris bankana</name>
    <dbReference type="NCBI Taxonomy" id="172846"/>
    <lineage>
        <taxon>Eukaryota</taxon>
        <taxon>Metazoa</taxon>
        <taxon>Ecdysozoa</taxon>
        <taxon>Arthropoda</taxon>
        <taxon>Chelicerata</taxon>
        <taxon>Arachnida</taxon>
        <taxon>Araneae</taxon>
        <taxon>Araneomorphae</taxon>
        <taxon>Entelegynae</taxon>
        <taxon>Araneoidea</taxon>
        <taxon>Araneidae</taxon>
        <taxon>Caerostris</taxon>
    </lineage>
</organism>
<evidence type="ECO:0008006" key="4">
    <source>
        <dbReference type="Google" id="ProtNLM"/>
    </source>
</evidence>
<name>A0AAV4MB62_CAEEX</name>
<gene>
    <name evidence="2" type="ORF">CEXT_82671</name>
</gene>
<evidence type="ECO:0000256" key="1">
    <source>
        <dbReference type="SAM" id="Phobius"/>
    </source>
</evidence>
<comment type="caution">
    <text evidence="2">The sequence shown here is derived from an EMBL/GenBank/DDBJ whole genome shotgun (WGS) entry which is preliminary data.</text>
</comment>
<dbReference type="Proteomes" id="UP001054945">
    <property type="component" value="Unassembled WGS sequence"/>
</dbReference>
<evidence type="ECO:0000313" key="3">
    <source>
        <dbReference type="Proteomes" id="UP001054945"/>
    </source>
</evidence>
<proteinExistence type="predicted"/>
<feature type="transmembrane region" description="Helical" evidence="1">
    <location>
        <begin position="12"/>
        <end position="37"/>
    </location>
</feature>
<keyword evidence="3" id="KW-1185">Reference proteome</keyword>
<keyword evidence="1" id="KW-1133">Transmembrane helix</keyword>
<accession>A0AAV4MB62</accession>
<protein>
    <recommendedName>
        <fullName evidence="4">Secreted protein</fullName>
    </recommendedName>
</protein>
<sequence length="128" mass="14645">MLQNTRVLVLPNALYCVLVLVLQNTLYCVLVLIYQILCVMSLCSYYKIPCFVPLCSIAKSSPTNLKHNYLKITPLYTFAAFKPQYKQTTVCASEVCYLRVPFVGQRRARLFSRCQLIAKKVKVKARAL</sequence>
<keyword evidence="1" id="KW-0472">Membrane</keyword>
<reference evidence="2 3" key="1">
    <citation type="submission" date="2021-06" db="EMBL/GenBank/DDBJ databases">
        <title>Caerostris extrusa draft genome.</title>
        <authorList>
            <person name="Kono N."/>
            <person name="Arakawa K."/>
        </authorList>
    </citation>
    <scope>NUCLEOTIDE SEQUENCE [LARGE SCALE GENOMIC DNA]</scope>
</reference>